<dbReference type="GO" id="GO:0008234">
    <property type="term" value="F:cysteine-type peptidase activity"/>
    <property type="evidence" value="ECO:0007669"/>
    <property type="project" value="InterPro"/>
</dbReference>
<dbReference type="EMBL" id="QGNW01000357">
    <property type="protein sequence ID" value="RVW75115.1"/>
    <property type="molecule type" value="Genomic_DNA"/>
</dbReference>
<dbReference type="PROSITE" id="PS50600">
    <property type="entry name" value="ULP_PROTEASE"/>
    <property type="match status" value="1"/>
</dbReference>
<feature type="domain" description="Ubiquitin-like protease family profile" evidence="5">
    <location>
        <begin position="622"/>
        <end position="798"/>
    </location>
</feature>
<dbReference type="PANTHER" id="PTHR34835">
    <property type="entry name" value="OS07G0283600 PROTEIN-RELATED"/>
    <property type="match status" value="1"/>
</dbReference>
<evidence type="ECO:0000256" key="3">
    <source>
        <dbReference type="ARBA" id="ARBA00022801"/>
    </source>
</evidence>
<protein>
    <submittedName>
        <fullName evidence="6">Ubiquitin-like-specific protease 1A</fullName>
    </submittedName>
</protein>
<evidence type="ECO:0000313" key="7">
    <source>
        <dbReference type="Proteomes" id="UP000288805"/>
    </source>
</evidence>
<keyword evidence="4" id="KW-0812">Transmembrane</keyword>
<dbReference type="InterPro" id="IPR038765">
    <property type="entry name" value="Papain-like_cys_pep_sf"/>
</dbReference>
<sequence>MTVVCTITQCPWKVTARAIGDSKIVQVHTFRNVHNHSLEDVSSSQPLIRSNRASLVIDDVISVNPRVCIGVSTVIAIDSSHMSGPYREYCQGEVYPVTPFMNGIFSVILSIATMLLILFDECYKFPMQELIYVGSFSSIETHDMPIVDDHGVVRSITGQVFLSLKPPHAKCPPGRPRKKRIEFQFQDKQTVHCSRCHMSGHNRKTCKILCLKCIVVLCETAKIMVFWQKFISVIARLPDDKRDAITEMGFGGLLHLACRELRYELCSWIISNYDTAYHQLNMATDIVVPITAQDVGNIMGIPCNGEDIVVHTRRGTSNRTYTISLLEQNLENLAIGDDFRKTFLIFACATLLAPNSKLEGIHDLWDTIWDGDVGFQKNWSKFVLHYIEDGIREYQKNQPTYIRGCLIFLQVHFYMTKFYLSSVTVDVTMPLLAAWSDDLIKRRLSAEIATFGGYGHVHLPEFADHSHAQAAGGQSSASDDATEVVNVFIDSQAHICIVVLHLPLAPHSPTERHESAFDHGPSSLHQESHDQSYLYPHLESVEDVQNVGTIATHSHLDIPTSSHKYKRTGRRIVKRPAICKSPFVAQCLKLFPKISHKDRLVADFALGEDADPSEVVCDMHGLFITRAELASLNGGRWVNNIIVGVMSRMLNANQPHPRHCHYFDPSFSVVLASLLPKARKEEILDRSRMFLQADIGGHDVASCEMLFIPVCENNHWHLHVLNIPVGRIEIFSSLPLRRGNYISASTRRLSMALERALHAHGIHVNVEVSKLVHVQPDLVQQKNGYDCGIFALKYMEYWNGATLTQAVAEEKMHVYRLQMVVTLLLNEANNVRGNIIQACGL</sequence>
<evidence type="ECO:0000256" key="1">
    <source>
        <dbReference type="ARBA" id="ARBA00005234"/>
    </source>
</evidence>
<evidence type="ECO:0000313" key="6">
    <source>
        <dbReference type="EMBL" id="RVW75115.1"/>
    </source>
</evidence>
<keyword evidence="4" id="KW-1133">Transmembrane helix</keyword>
<dbReference type="PANTHER" id="PTHR34835:SF34">
    <property type="entry name" value="OS08G0555500 PROTEIN"/>
    <property type="match status" value="1"/>
</dbReference>
<keyword evidence="4" id="KW-0472">Membrane</keyword>
<comment type="caution">
    <text evidence="6">The sequence shown here is derived from an EMBL/GenBank/DDBJ whole genome shotgun (WGS) entry which is preliminary data.</text>
</comment>
<gene>
    <name evidence="6" type="primary">ULP1A_1</name>
    <name evidence="6" type="ORF">CK203_057889</name>
</gene>
<dbReference type="SUPFAM" id="SSF54001">
    <property type="entry name" value="Cysteine proteinases"/>
    <property type="match status" value="1"/>
</dbReference>
<dbReference type="Proteomes" id="UP000288805">
    <property type="component" value="Unassembled WGS sequence"/>
</dbReference>
<accession>A0A438GSE7</accession>
<dbReference type="AlphaFoldDB" id="A0A438GSE7"/>
<name>A0A438GSE7_VITVI</name>
<dbReference type="Gene3D" id="3.40.395.10">
    <property type="entry name" value="Adenoviral Proteinase, Chain A"/>
    <property type="match status" value="1"/>
</dbReference>
<dbReference type="InterPro" id="IPR003653">
    <property type="entry name" value="Peptidase_C48_C"/>
</dbReference>
<comment type="similarity">
    <text evidence="1">Belongs to the peptidase C48 family.</text>
</comment>
<proteinExistence type="inferred from homology"/>
<feature type="transmembrane region" description="Helical" evidence="4">
    <location>
        <begin position="100"/>
        <end position="119"/>
    </location>
</feature>
<evidence type="ECO:0000256" key="4">
    <source>
        <dbReference type="SAM" id="Phobius"/>
    </source>
</evidence>
<dbReference type="GO" id="GO:0006508">
    <property type="term" value="P:proteolysis"/>
    <property type="evidence" value="ECO:0007669"/>
    <property type="project" value="UniProtKB-KW"/>
</dbReference>
<keyword evidence="2 6" id="KW-0645">Protease</keyword>
<dbReference type="Pfam" id="PF02902">
    <property type="entry name" value="Peptidase_C48"/>
    <property type="match status" value="1"/>
</dbReference>
<organism evidence="6 7">
    <name type="scientific">Vitis vinifera</name>
    <name type="common">Grape</name>
    <dbReference type="NCBI Taxonomy" id="29760"/>
    <lineage>
        <taxon>Eukaryota</taxon>
        <taxon>Viridiplantae</taxon>
        <taxon>Streptophyta</taxon>
        <taxon>Embryophyta</taxon>
        <taxon>Tracheophyta</taxon>
        <taxon>Spermatophyta</taxon>
        <taxon>Magnoliopsida</taxon>
        <taxon>eudicotyledons</taxon>
        <taxon>Gunneridae</taxon>
        <taxon>Pentapetalae</taxon>
        <taxon>rosids</taxon>
        <taxon>Vitales</taxon>
        <taxon>Vitaceae</taxon>
        <taxon>Viteae</taxon>
        <taxon>Vitis</taxon>
    </lineage>
</organism>
<keyword evidence="3" id="KW-0378">Hydrolase</keyword>
<evidence type="ECO:0000259" key="5">
    <source>
        <dbReference type="PROSITE" id="PS50600"/>
    </source>
</evidence>
<evidence type="ECO:0000256" key="2">
    <source>
        <dbReference type="ARBA" id="ARBA00022670"/>
    </source>
</evidence>
<reference evidence="6 7" key="1">
    <citation type="journal article" date="2018" name="PLoS Genet.">
        <title>Population sequencing reveals clonal diversity and ancestral inbreeding in the grapevine cultivar Chardonnay.</title>
        <authorList>
            <person name="Roach M.J."/>
            <person name="Johnson D.L."/>
            <person name="Bohlmann J."/>
            <person name="van Vuuren H.J."/>
            <person name="Jones S.J."/>
            <person name="Pretorius I.S."/>
            <person name="Schmidt S.A."/>
            <person name="Borneman A.R."/>
        </authorList>
    </citation>
    <scope>NUCLEOTIDE SEQUENCE [LARGE SCALE GENOMIC DNA]</scope>
    <source>
        <strain evidence="7">cv. Chardonnay</strain>
        <tissue evidence="6">Leaf</tissue>
    </source>
</reference>